<feature type="binding site" evidence="1">
    <location>
        <position position="49"/>
    </location>
    <ligand>
        <name>Mg(2+)</name>
        <dbReference type="ChEBI" id="CHEBI:18420"/>
        <label>1</label>
    </ligand>
</feature>
<reference evidence="2" key="1">
    <citation type="submission" date="2018-08" db="EMBL/GenBank/DDBJ databases">
        <title>A genome reference for cultivated species of the human gut microbiota.</title>
        <authorList>
            <person name="Zou Y."/>
            <person name="Xue W."/>
            <person name="Luo G."/>
        </authorList>
    </citation>
    <scope>NUCLEOTIDE SEQUENCE [LARGE SCALE GENOMIC DNA]</scope>
    <source>
        <strain evidence="2">TF05-5AC</strain>
    </source>
</reference>
<name>A0A3E3I7H8_9FIRM</name>
<dbReference type="Proteomes" id="UP000260812">
    <property type="component" value="Unassembled WGS sequence"/>
</dbReference>
<dbReference type="PANTHER" id="PTHR16222">
    <property type="entry name" value="ADP-RIBOSYLGLYCOHYDROLASE"/>
    <property type="match status" value="1"/>
</dbReference>
<dbReference type="InterPro" id="IPR005502">
    <property type="entry name" value="Ribosyl_crysJ1"/>
</dbReference>
<dbReference type="GeneID" id="97986647"/>
<proteinExistence type="predicted"/>
<keyword evidence="1" id="KW-0460">Magnesium</keyword>
<feature type="binding site" evidence="1">
    <location>
        <position position="266"/>
    </location>
    <ligand>
        <name>Mg(2+)</name>
        <dbReference type="ChEBI" id="CHEBI:18420"/>
        <label>1</label>
    </ligand>
</feature>
<protein>
    <submittedName>
        <fullName evidence="2">ADP-ribosylglycohydrolase family protein</fullName>
    </submittedName>
</protein>
<dbReference type="AlphaFoldDB" id="A0A3E3I7H8"/>
<sequence length="329" mass="35776">MENLLYSKIKGCLAGGLIGDAMGAPVENKTYREIEKEYGTVSDFEGEGTDDSAIKLILCDAVLGNQGRVTADEFAESFLKLEKKYVHLFFIPVRNMLEKVKEGLVLPVNAGAGNMHSSSSAMAISPMGIINAGNPERAAMETFDVAGLIHAGETGFCRDAACAMAAAVAQAMKKDADMESVLEASTAWLHKKSAGEMISCIQETLDYARSCGDYVQFRKWFYENRLRTVTCDSRETVPAALALCYLAGGDPEKSILYAVNFGRDADTIGTMAGSLAGALKGEAGIRKEWLEKLYTYNDQSDLAKGLYDVVSLRLEQEKEHVKQLEAMLV</sequence>
<dbReference type="PANTHER" id="PTHR16222:SF12">
    <property type="entry name" value="ADP-RIBOSYLGLYCOHYDROLASE-RELATED"/>
    <property type="match status" value="1"/>
</dbReference>
<dbReference type="SUPFAM" id="SSF101478">
    <property type="entry name" value="ADP-ribosylglycohydrolase"/>
    <property type="match status" value="1"/>
</dbReference>
<dbReference type="Pfam" id="PF03747">
    <property type="entry name" value="ADP_ribosyl_GH"/>
    <property type="match status" value="1"/>
</dbReference>
<feature type="binding site" evidence="1">
    <location>
        <position position="267"/>
    </location>
    <ligand>
        <name>Mg(2+)</name>
        <dbReference type="ChEBI" id="CHEBI:18420"/>
        <label>1</label>
    </ligand>
</feature>
<organism evidence="2 3">
    <name type="scientific">Eisenbergiella massiliensis</name>
    <dbReference type="NCBI Taxonomy" id="1720294"/>
    <lineage>
        <taxon>Bacteria</taxon>
        <taxon>Bacillati</taxon>
        <taxon>Bacillota</taxon>
        <taxon>Clostridia</taxon>
        <taxon>Lachnospirales</taxon>
        <taxon>Lachnospiraceae</taxon>
        <taxon>Eisenbergiella</taxon>
    </lineage>
</organism>
<keyword evidence="3" id="KW-1185">Reference proteome</keyword>
<accession>A0A3E3I7H8</accession>
<dbReference type="EMBL" id="QVLV01000004">
    <property type="protein sequence ID" value="RGE62370.1"/>
    <property type="molecule type" value="Genomic_DNA"/>
</dbReference>
<feature type="binding site" evidence="1">
    <location>
        <position position="50"/>
    </location>
    <ligand>
        <name>Mg(2+)</name>
        <dbReference type="ChEBI" id="CHEBI:18420"/>
        <label>1</label>
    </ligand>
</feature>
<dbReference type="GO" id="GO:0016787">
    <property type="term" value="F:hydrolase activity"/>
    <property type="evidence" value="ECO:0007669"/>
    <property type="project" value="UniProtKB-KW"/>
</dbReference>
<keyword evidence="2" id="KW-0378">Hydrolase</keyword>
<evidence type="ECO:0000313" key="2">
    <source>
        <dbReference type="EMBL" id="RGE62370.1"/>
    </source>
</evidence>
<evidence type="ECO:0000256" key="1">
    <source>
        <dbReference type="PIRSR" id="PIRSR605502-1"/>
    </source>
</evidence>
<dbReference type="InterPro" id="IPR036705">
    <property type="entry name" value="Ribosyl_crysJ1_sf"/>
</dbReference>
<dbReference type="Gene3D" id="1.10.4080.10">
    <property type="entry name" value="ADP-ribosylation/Crystallin J1"/>
    <property type="match status" value="1"/>
</dbReference>
<comment type="cofactor">
    <cofactor evidence="1">
        <name>Mg(2+)</name>
        <dbReference type="ChEBI" id="CHEBI:18420"/>
    </cofactor>
    <text evidence="1">Binds 2 magnesium ions per subunit.</text>
</comment>
<feature type="binding site" evidence="1">
    <location>
        <position position="51"/>
    </location>
    <ligand>
        <name>Mg(2+)</name>
        <dbReference type="ChEBI" id="CHEBI:18420"/>
        <label>1</label>
    </ligand>
</feature>
<feature type="binding site" evidence="1">
    <location>
        <position position="264"/>
    </location>
    <ligand>
        <name>Mg(2+)</name>
        <dbReference type="ChEBI" id="CHEBI:18420"/>
        <label>1</label>
    </ligand>
</feature>
<comment type="caution">
    <text evidence="2">The sequence shown here is derived from an EMBL/GenBank/DDBJ whole genome shotgun (WGS) entry which is preliminary data.</text>
</comment>
<gene>
    <name evidence="2" type="ORF">DXC51_07080</name>
</gene>
<dbReference type="GO" id="GO:0046872">
    <property type="term" value="F:metal ion binding"/>
    <property type="evidence" value="ECO:0007669"/>
    <property type="project" value="UniProtKB-KW"/>
</dbReference>
<dbReference type="InterPro" id="IPR050792">
    <property type="entry name" value="ADP-ribosylglycohydrolase"/>
</dbReference>
<dbReference type="RefSeq" id="WP_117544162.1">
    <property type="nucleotide sequence ID" value="NZ_QVLV01000004.1"/>
</dbReference>
<evidence type="ECO:0000313" key="3">
    <source>
        <dbReference type="Proteomes" id="UP000260812"/>
    </source>
</evidence>
<keyword evidence="1" id="KW-0479">Metal-binding</keyword>